<keyword evidence="15" id="KW-1185">Reference proteome</keyword>
<keyword evidence="5 9" id="KW-0863">Zinc-finger</keyword>
<dbReference type="SUPFAM" id="SSF103473">
    <property type="entry name" value="MFS general substrate transporter"/>
    <property type="match status" value="1"/>
</dbReference>
<dbReference type="Pfam" id="PF01412">
    <property type="entry name" value="ArfGap"/>
    <property type="match status" value="1"/>
</dbReference>
<keyword evidence="6" id="KW-0862">Zinc</keyword>
<keyword evidence="14" id="KW-0762">Sugar transport</keyword>
<name>A0A9E7JFM8_9LILI</name>
<sequence length="673" mass="73584">MNEKASVSKELNEKHGKVLEGLLKLPENRECADCKSKGPRWASVNLGIFICLQCSGIHRSLGVHISKVRSATLDTWLPEQIAFIQTMGNEKANSYWEAKLPPNYDRDEIENFIRAKYSEKRWASQDNRFKSPSKAQEEMDPENKLKSSDTGRENINFVKSLDKKDNTLQSTRKDNRVIPKVPARVPSESKLETGRTQIVSPEIAPARVTATTTAPSKVECTGDLLNMLSVDGPCENVPESTSFDTNAWVKFESAELTSASQKNTTASVDCKNAITGAEDLFKDSSLLQSSAQKKHQTNKNGIMCPFDKCDGSQSSMVSPFGLHQQQQVFLSQQKAFPMAADKFDDTPPVFTRGTHHRSVSDSITMQGYTAAQCWANFSHQVPGNMPLAAQLYSNNSRETGSVTCPHPSGSYGPVTASGLHAQGSVASASEATAGGGVNKPRTSFRSTANTQSLGDFDFSSLTEGMKNPGERSWRLHNMAVGVIVRTGGGTEHPGKMTLFVFLTCLVASSGGLIFGYDIGISGAFILLVLILLHSILTRPFFYCAVEGGVTSMDSFLSRFFPSVYRQQMADSSTNQYCKFDSQLLTLFTSSLYWAALLSSFLASTVTRMFGRKWSMFAGGITFLLGSAFNGAAMNILMLILGRVLLGIGIGFANQAKPSIYLLRQNRRDADRCS</sequence>
<feature type="domain" description="Arf-GAP" evidence="12">
    <location>
        <begin position="16"/>
        <end position="138"/>
    </location>
</feature>
<feature type="region of interest" description="Disordered" evidence="10">
    <location>
        <begin position="124"/>
        <end position="154"/>
    </location>
</feature>
<protein>
    <submittedName>
        <fullName evidence="14">Sugar transporter</fullName>
    </submittedName>
</protein>
<proteinExistence type="predicted"/>
<dbReference type="InterPro" id="IPR038508">
    <property type="entry name" value="ArfGAP_dom_sf"/>
</dbReference>
<evidence type="ECO:0000313" key="15">
    <source>
        <dbReference type="Proteomes" id="UP001055439"/>
    </source>
</evidence>
<evidence type="ECO:0000256" key="10">
    <source>
        <dbReference type="SAM" id="MobiDB-lite"/>
    </source>
</evidence>
<dbReference type="PANTHER" id="PTHR46419">
    <property type="entry name" value="ADP-RIBOSYLATION FACTOR GTPASE-ACTIVATING PROTEIN AGD5"/>
    <property type="match status" value="1"/>
</dbReference>
<dbReference type="Proteomes" id="UP001055439">
    <property type="component" value="Chromosome 10"/>
</dbReference>
<dbReference type="InterPro" id="IPR020846">
    <property type="entry name" value="MFS_dom"/>
</dbReference>
<dbReference type="OrthoDB" id="5296287at2759"/>
<dbReference type="InterPro" id="IPR044520">
    <property type="entry name" value="ARF_GAP_AGD5/15"/>
</dbReference>
<dbReference type="GO" id="GO:0016020">
    <property type="term" value="C:membrane"/>
    <property type="evidence" value="ECO:0007669"/>
    <property type="project" value="UniProtKB-SubCell"/>
</dbReference>
<feature type="transmembrane region" description="Helical" evidence="11">
    <location>
        <begin position="523"/>
        <end position="542"/>
    </location>
</feature>
<dbReference type="InterPro" id="IPR001164">
    <property type="entry name" value="ArfGAP_dom"/>
</dbReference>
<dbReference type="AlphaFoldDB" id="A0A9E7JFM8"/>
<dbReference type="InterPro" id="IPR005828">
    <property type="entry name" value="MFS_sugar_transport-like"/>
</dbReference>
<feature type="transmembrane region" description="Helical" evidence="11">
    <location>
        <begin position="496"/>
        <end position="516"/>
    </location>
</feature>
<dbReference type="GO" id="GO:0005096">
    <property type="term" value="F:GTPase activator activity"/>
    <property type="evidence" value="ECO:0007669"/>
    <property type="project" value="UniProtKB-KW"/>
</dbReference>
<evidence type="ECO:0000256" key="5">
    <source>
        <dbReference type="ARBA" id="ARBA00022771"/>
    </source>
</evidence>
<keyword evidence="14" id="KW-0813">Transport</keyword>
<dbReference type="PRINTS" id="PR00405">
    <property type="entry name" value="REVINTRACTNG"/>
</dbReference>
<feature type="transmembrane region" description="Helical" evidence="11">
    <location>
        <begin position="583"/>
        <end position="601"/>
    </location>
</feature>
<evidence type="ECO:0000256" key="1">
    <source>
        <dbReference type="ARBA" id="ARBA00004141"/>
    </source>
</evidence>
<feature type="domain" description="Major facilitator superfamily (MFS) profile" evidence="13">
    <location>
        <begin position="503"/>
        <end position="673"/>
    </location>
</feature>
<keyword evidence="3 11" id="KW-0812">Transmembrane</keyword>
<evidence type="ECO:0000256" key="9">
    <source>
        <dbReference type="PROSITE-ProRule" id="PRU00288"/>
    </source>
</evidence>
<dbReference type="InterPro" id="IPR036259">
    <property type="entry name" value="MFS_trans_sf"/>
</dbReference>
<dbReference type="EMBL" id="CP097503">
    <property type="protein sequence ID" value="URD79393.1"/>
    <property type="molecule type" value="Genomic_DNA"/>
</dbReference>
<gene>
    <name evidence="14" type="ORF">MUK42_02833</name>
</gene>
<evidence type="ECO:0000313" key="14">
    <source>
        <dbReference type="EMBL" id="URD79393.1"/>
    </source>
</evidence>
<keyword evidence="8 11" id="KW-0472">Membrane</keyword>
<keyword evidence="4" id="KW-0479">Metal-binding</keyword>
<dbReference type="Gene3D" id="1.20.1250.20">
    <property type="entry name" value="MFS general substrate transporter like domains"/>
    <property type="match status" value="1"/>
</dbReference>
<evidence type="ECO:0000256" key="7">
    <source>
        <dbReference type="ARBA" id="ARBA00022989"/>
    </source>
</evidence>
<evidence type="ECO:0000256" key="11">
    <source>
        <dbReference type="SAM" id="Phobius"/>
    </source>
</evidence>
<feature type="transmembrane region" description="Helical" evidence="11">
    <location>
        <begin position="613"/>
        <end position="629"/>
    </location>
</feature>
<organism evidence="14 15">
    <name type="scientific">Musa troglodytarum</name>
    <name type="common">fe'i banana</name>
    <dbReference type="NCBI Taxonomy" id="320322"/>
    <lineage>
        <taxon>Eukaryota</taxon>
        <taxon>Viridiplantae</taxon>
        <taxon>Streptophyta</taxon>
        <taxon>Embryophyta</taxon>
        <taxon>Tracheophyta</taxon>
        <taxon>Spermatophyta</taxon>
        <taxon>Magnoliopsida</taxon>
        <taxon>Liliopsida</taxon>
        <taxon>Zingiberales</taxon>
        <taxon>Musaceae</taxon>
        <taxon>Musa</taxon>
    </lineage>
</organism>
<dbReference type="FunFam" id="1.10.220.150:FF:000009">
    <property type="entry name" value="stromal membrane-associated protein 1 isoform X1"/>
    <property type="match status" value="1"/>
</dbReference>
<dbReference type="SMART" id="SM00105">
    <property type="entry name" value="ArfGap"/>
    <property type="match status" value="1"/>
</dbReference>
<accession>A0A9E7JFM8</accession>
<dbReference type="PANTHER" id="PTHR46419:SF2">
    <property type="entry name" value="ADP-RIBOSYLATION FACTOR GTPASE-ACTIVATING PROTEIN AGD5"/>
    <property type="match status" value="1"/>
</dbReference>
<dbReference type="GO" id="GO:0008270">
    <property type="term" value="F:zinc ion binding"/>
    <property type="evidence" value="ECO:0007669"/>
    <property type="project" value="UniProtKB-KW"/>
</dbReference>
<evidence type="ECO:0000256" key="4">
    <source>
        <dbReference type="ARBA" id="ARBA00022723"/>
    </source>
</evidence>
<dbReference type="Gene3D" id="1.10.220.150">
    <property type="entry name" value="Arf GTPase activating protein"/>
    <property type="match status" value="1"/>
</dbReference>
<dbReference type="GO" id="GO:0022857">
    <property type="term" value="F:transmembrane transporter activity"/>
    <property type="evidence" value="ECO:0007669"/>
    <property type="project" value="InterPro"/>
</dbReference>
<dbReference type="PROSITE" id="PS50115">
    <property type="entry name" value="ARFGAP"/>
    <property type="match status" value="1"/>
</dbReference>
<dbReference type="PROSITE" id="PS50850">
    <property type="entry name" value="MFS"/>
    <property type="match status" value="1"/>
</dbReference>
<evidence type="ECO:0000256" key="6">
    <source>
        <dbReference type="ARBA" id="ARBA00022833"/>
    </source>
</evidence>
<keyword evidence="7 11" id="KW-1133">Transmembrane helix</keyword>
<dbReference type="CDD" id="cd08204">
    <property type="entry name" value="ArfGap"/>
    <property type="match status" value="1"/>
</dbReference>
<reference evidence="14" key="1">
    <citation type="submission" date="2022-05" db="EMBL/GenBank/DDBJ databases">
        <title>The Musa troglodytarum L. genome provides insights into the mechanism of non-climacteric behaviour and enrichment of carotenoids.</title>
        <authorList>
            <person name="Wang J."/>
        </authorList>
    </citation>
    <scope>NUCLEOTIDE SEQUENCE</scope>
    <source>
        <tissue evidence="14">Leaf</tissue>
    </source>
</reference>
<evidence type="ECO:0000259" key="13">
    <source>
        <dbReference type="PROSITE" id="PS50850"/>
    </source>
</evidence>
<evidence type="ECO:0000256" key="2">
    <source>
        <dbReference type="ARBA" id="ARBA00022468"/>
    </source>
</evidence>
<evidence type="ECO:0000259" key="12">
    <source>
        <dbReference type="PROSITE" id="PS50115"/>
    </source>
</evidence>
<evidence type="ECO:0000256" key="8">
    <source>
        <dbReference type="ARBA" id="ARBA00023136"/>
    </source>
</evidence>
<comment type="subcellular location">
    <subcellularLocation>
        <location evidence="1">Membrane</location>
        <topology evidence="1">Multi-pass membrane protein</topology>
    </subcellularLocation>
</comment>
<feature type="compositionally biased region" description="Basic and acidic residues" evidence="10">
    <location>
        <begin position="124"/>
        <end position="152"/>
    </location>
</feature>
<evidence type="ECO:0000256" key="3">
    <source>
        <dbReference type="ARBA" id="ARBA00022692"/>
    </source>
</evidence>
<dbReference type="Pfam" id="PF00083">
    <property type="entry name" value="Sugar_tr"/>
    <property type="match status" value="1"/>
</dbReference>
<dbReference type="InterPro" id="IPR037278">
    <property type="entry name" value="ARFGAP/RecO"/>
</dbReference>
<keyword evidence="2" id="KW-0343">GTPase activation</keyword>
<dbReference type="SUPFAM" id="SSF57863">
    <property type="entry name" value="ArfGap/RecO-like zinc finger"/>
    <property type="match status" value="1"/>
</dbReference>